<keyword evidence="4 6" id="KW-0012">Acyltransferase</keyword>
<evidence type="ECO:0000259" key="5">
    <source>
        <dbReference type="PROSITE" id="PS51186"/>
    </source>
</evidence>
<dbReference type="SUPFAM" id="SSF55729">
    <property type="entry name" value="Acyl-CoA N-acyltransferases (Nat)"/>
    <property type="match status" value="1"/>
</dbReference>
<dbReference type="Pfam" id="PF00583">
    <property type="entry name" value="Acetyltransf_1"/>
    <property type="match status" value="1"/>
</dbReference>
<evidence type="ECO:0000313" key="6">
    <source>
        <dbReference type="EMBL" id="MBB3047709.1"/>
    </source>
</evidence>
<dbReference type="RefSeq" id="WP_183410473.1">
    <property type="nucleotide sequence ID" value="NZ_JACHWY010000002.1"/>
</dbReference>
<dbReference type="EMBL" id="JACHWY010000002">
    <property type="protein sequence ID" value="MBB3047709.1"/>
    <property type="molecule type" value="Genomic_DNA"/>
</dbReference>
<reference evidence="6 7" key="1">
    <citation type="submission" date="2020-08" db="EMBL/GenBank/DDBJ databases">
        <title>Genomic Encyclopedia of Type Strains, Phase III (KMG-III): the genomes of soil and plant-associated and newly described type strains.</title>
        <authorList>
            <person name="Whitman W."/>
        </authorList>
    </citation>
    <scope>NUCLEOTIDE SEQUENCE [LARGE SCALE GENOMIC DNA]</scope>
    <source>
        <strain evidence="6 7">CECT 8654</strain>
    </source>
</reference>
<keyword evidence="2" id="KW-0963">Cytoplasm</keyword>
<dbReference type="InterPro" id="IPR016181">
    <property type="entry name" value="Acyl_CoA_acyltransferase"/>
</dbReference>
<organism evidence="6 7">
    <name type="scientific">Litorivivens lipolytica</name>
    <dbReference type="NCBI Taxonomy" id="1524264"/>
    <lineage>
        <taxon>Bacteria</taxon>
        <taxon>Pseudomonadati</taxon>
        <taxon>Pseudomonadota</taxon>
        <taxon>Gammaproteobacteria</taxon>
        <taxon>Litorivivens</taxon>
    </lineage>
</organism>
<dbReference type="Proteomes" id="UP000537130">
    <property type="component" value="Unassembled WGS sequence"/>
</dbReference>
<dbReference type="NCBIfam" id="TIGR01575">
    <property type="entry name" value="rimI"/>
    <property type="match status" value="1"/>
</dbReference>
<evidence type="ECO:0000313" key="7">
    <source>
        <dbReference type="Proteomes" id="UP000537130"/>
    </source>
</evidence>
<dbReference type="PANTHER" id="PTHR43420:SF44">
    <property type="entry name" value="ACETYLTRANSFERASE YPEA"/>
    <property type="match status" value="1"/>
</dbReference>
<name>A0A7W4W5B9_9GAMM</name>
<keyword evidence="3 6" id="KW-0808">Transferase</keyword>
<evidence type="ECO:0000256" key="3">
    <source>
        <dbReference type="ARBA" id="ARBA00022679"/>
    </source>
</evidence>
<evidence type="ECO:0000256" key="2">
    <source>
        <dbReference type="ARBA" id="ARBA00022490"/>
    </source>
</evidence>
<dbReference type="PROSITE" id="PS51186">
    <property type="entry name" value="GNAT"/>
    <property type="match status" value="1"/>
</dbReference>
<accession>A0A7W4W5B9</accession>
<gene>
    <name evidence="6" type="ORF">FHR99_001975</name>
</gene>
<dbReference type="PANTHER" id="PTHR43420">
    <property type="entry name" value="ACETYLTRANSFERASE"/>
    <property type="match status" value="1"/>
</dbReference>
<evidence type="ECO:0000256" key="4">
    <source>
        <dbReference type="ARBA" id="ARBA00023315"/>
    </source>
</evidence>
<feature type="domain" description="N-acetyltransferase" evidence="5">
    <location>
        <begin position="1"/>
        <end position="145"/>
    </location>
</feature>
<dbReference type="GO" id="GO:0008999">
    <property type="term" value="F:protein-N-terminal-alanine acetyltransferase activity"/>
    <property type="evidence" value="ECO:0007669"/>
    <property type="project" value="UniProtKB-EC"/>
</dbReference>
<evidence type="ECO:0000256" key="1">
    <source>
        <dbReference type="ARBA" id="ARBA00005395"/>
    </source>
</evidence>
<sequence length="164" mass="18479">MKVERLTDEALERVQAIEADAGPYRWSRADWLSSLQSDDCFELICDEEAVAVAAFSVVCDEANLLNIAVPNHAQRRGYARRLLVHCLDEYAVNGIKHCFLEVRRSNAPAIALYESLGFSLIGERKNYYPVKGGREDALVYLSRLQRGEQERAAKITTAEEKDDA</sequence>
<dbReference type="InterPro" id="IPR000182">
    <property type="entry name" value="GNAT_dom"/>
</dbReference>
<dbReference type="InterPro" id="IPR006464">
    <property type="entry name" value="AcTrfase_RimI/Ard1"/>
</dbReference>
<keyword evidence="7" id="KW-1185">Reference proteome</keyword>
<protein>
    <submittedName>
        <fullName evidence="6">Ribosomal-protein-alanine N-acetyltransferase</fullName>
        <ecNumber evidence="6">2.3.1.267</ecNumber>
    </submittedName>
</protein>
<dbReference type="EC" id="2.3.1.267" evidence="6"/>
<dbReference type="AlphaFoldDB" id="A0A7W4W5B9"/>
<comment type="caution">
    <text evidence="6">The sequence shown here is derived from an EMBL/GenBank/DDBJ whole genome shotgun (WGS) entry which is preliminary data.</text>
</comment>
<dbReference type="InterPro" id="IPR050680">
    <property type="entry name" value="YpeA/RimI_acetyltransf"/>
</dbReference>
<comment type="similarity">
    <text evidence="1">Belongs to the acetyltransferase family. RimI subfamily.</text>
</comment>
<proteinExistence type="inferred from homology"/>
<dbReference type="Gene3D" id="3.40.630.30">
    <property type="match status" value="1"/>
</dbReference>